<dbReference type="AlphaFoldDB" id="X0V1D8"/>
<sequence>ITIGSRIYLFDKNQRHVAIYKDGEVETCREGEPATQIKKQIKEVEKRKHKEYIMKKCPVCPAEVEDNAPFCYICGSNMSGAKDVAPNVFALTIERLEVLNTNQKEGIKKYKSSRGKYRGVRELQQTNLMTAPRFEVILEILKKQDARIKELERMVYLRRKDGSLPNLHDSDLF</sequence>
<gene>
    <name evidence="1" type="ORF">S01H1_35472</name>
</gene>
<name>X0V1D8_9ZZZZ</name>
<evidence type="ECO:0008006" key="2">
    <source>
        <dbReference type="Google" id="ProtNLM"/>
    </source>
</evidence>
<organism evidence="1">
    <name type="scientific">marine sediment metagenome</name>
    <dbReference type="NCBI Taxonomy" id="412755"/>
    <lineage>
        <taxon>unclassified sequences</taxon>
        <taxon>metagenomes</taxon>
        <taxon>ecological metagenomes</taxon>
    </lineage>
</organism>
<dbReference type="EMBL" id="BARS01022171">
    <property type="protein sequence ID" value="GAG11914.1"/>
    <property type="molecule type" value="Genomic_DNA"/>
</dbReference>
<accession>X0V1D8</accession>
<feature type="non-terminal residue" evidence="1">
    <location>
        <position position="1"/>
    </location>
</feature>
<comment type="caution">
    <text evidence="1">The sequence shown here is derived from an EMBL/GenBank/DDBJ whole genome shotgun (WGS) entry which is preliminary data.</text>
</comment>
<proteinExistence type="predicted"/>
<reference evidence="1" key="1">
    <citation type="journal article" date="2014" name="Front. Microbiol.">
        <title>High frequency of phylogenetically diverse reductive dehalogenase-homologous genes in deep subseafloor sedimentary metagenomes.</title>
        <authorList>
            <person name="Kawai M."/>
            <person name="Futagami T."/>
            <person name="Toyoda A."/>
            <person name="Takaki Y."/>
            <person name="Nishi S."/>
            <person name="Hori S."/>
            <person name="Arai W."/>
            <person name="Tsubouchi T."/>
            <person name="Morono Y."/>
            <person name="Uchiyama I."/>
            <person name="Ito T."/>
            <person name="Fujiyama A."/>
            <person name="Inagaki F."/>
            <person name="Takami H."/>
        </authorList>
    </citation>
    <scope>NUCLEOTIDE SEQUENCE</scope>
    <source>
        <strain evidence="1">Expedition CK06-06</strain>
    </source>
</reference>
<evidence type="ECO:0000313" key="1">
    <source>
        <dbReference type="EMBL" id="GAG11914.1"/>
    </source>
</evidence>
<protein>
    <recommendedName>
        <fullName evidence="2">Zinc-ribbon domain-containing protein</fullName>
    </recommendedName>
</protein>